<dbReference type="KEGG" id="more:E1B28_003922"/>
<evidence type="ECO:0000313" key="1">
    <source>
        <dbReference type="EMBL" id="KAG7096492.1"/>
    </source>
</evidence>
<name>A0A9P8ABU8_9AGAR</name>
<comment type="caution">
    <text evidence="1">The sequence shown here is derived from an EMBL/GenBank/DDBJ whole genome shotgun (WGS) entry which is preliminary data.</text>
</comment>
<evidence type="ECO:0000313" key="2">
    <source>
        <dbReference type="Proteomes" id="UP001049176"/>
    </source>
</evidence>
<reference evidence="1" key="1">
    <citation type="journal article" date="2021" name="Genome Biol. Evol.">
        <title>The assembled and annotated genome of the fairy-ring fungus Marasmius oreades.</title>
        <authorList>
            <person name="Hiltunen M."/>
            <person name="Ament-Velasquez S.L."/>
            <person name="Johannesson H."/>
        </authorList>
    </citation>
    <scope>NUCLEOTIDE SEQUENCE</scope>
    <source>
        <strain evidence="1">03SP1</strain>
    </source>
</reference>
<gene>
    <name evidence="1" type="ORF">E1B28_003922</name>
</gene>
<keyword evidence="2" id="KW-1185">Reference proteome</keyword>
<dbReference type="GeneID" id="66072998"/>
<dbReference type="OrthoDB" id="2962647at2759"/>
<dbReference type="EMBL" id="CM032182">
    <property type="protein sequence ID" value="KAG7096492.1"/>
    <property type="molecule type" value="Genomic_DNA"/>
</dbReference>
<dbReference type="AlphaFoldDB" id="A0A9P8ABU8"/>
<proteinExistence type="predicted"/>
<dbReference type="RefSeq" id="XP_043012962.1">
    <property type="nucleotide sequence ID" value="XM_043148365.1"/>
</dbReference>
<accession>A0A9P8ABU8</accession>
<organism evidence="1 2">
    <name type="scientific">Marasmius oreades</name>
    <name type="common">fairy-ring Marasmius</name>
    <dbReference type="NCBI Taxonomy" id="181124"/>
    <lineage>
        <taxon>Eukaryota</taxon>
        <taxon>Fungi</taxon>
        <taxon>Dikarya</taxon>
        <taxon>Basidiomycota</taxon>
        <taxon>Agaricomycotina</taxon>
        <taxon>Agaricomycetes</taxon>
        <taxon>Agaricomycetidae</taxon>
        <taxon>Agaricales</taxon>
        <taxon>Marasmiineae</taxon>
        <taxon>Marasmiaceae</taxon>
        <taxon>Marasmius</taxon>
    </lineage>
</organism>
<sequence length="515" mass="57978">MAFTGSSGFSIQGSAYNSVQGNQIINSTTIQVRQEKKHTMYDEFHTIILGSVCRIRDIYREDYLRRLAVGKREWWEFARPRVDRAICTARIRGESVDSRFTVVSYTGPEAKKAWKKDFQRCYNAVDTTKMQLFGINQSNIPLLIFYGELIPLAHIWDRIGSLGRSYAITLAWDMKWRVSNTWIDTEKGTLIEGLEGPNNDSFERQPILGIKMALAPSVELLQNHLCLEYLSRSSPDKEFDLFLINLLDQASAVTVEELPVTTNRPTVLSDHTNAMIAIGNGIWEGAGPCLKSRVTMADGRTRFVLTNRTSPMLAVSDLADDSMAWLSQASSVFHKLGSSSLNEDLSSYKFVGPAIVLRGSVEESVQIRHPQSLPIYFDLHPLPLFPLLEPGLTVSPHSWSFDEHGQTSIPEDECEYLGLPTKILVTRSTNYKVFWPTETYNLIRQWQIARGFDPTTTEFARYLGFPALDVIIPGLEESSSTSLETEQLGSSIWSVLTAPFKYVACEELEISAAMM</sequence>
<protein>
    <submittedName>
        <fullName evidence="1">Uncharacterized protein</fullName>
    </submittedName>
</protein>
<dbReference type="Proteomes" id="UP001049176">
    <property type="component" value="Chromosome 2"/>
</dbReference>